<evidence type="ECO:0000313" key="3">
    <source>
        <dbReference type="EMBL" id="NHN32087.1"/>
    </source>
</evidence>
<dbReference type="InterPro" id="IPR032531">
    <property type="entry name" value="DUF4956"/>
</dbReference>
<sequence length="255" mass="27409">MDTTISTNVVAATATPAATAANAATNATTAATNFTDIIKNSVVNNFVSDIDLTKMLLSLAVAFFIGFFIYLLYKRVFSGVLYSKSFNISLIGMTMVTAMVIIAVNSNLVLSLGMVGALSIVRFRTPIKDPTDLIFLFWAAAAGIVSGAGFYTLAFAGSAIIGVVMFLFIKKTSFETPYLLVINCDGDESEKEIHTLVGKLVKRYNVKQKTVTRGNIETTLEVRLNDNEGQFVNQISGLNGVKSAVLISYSGDYVS</sequence>
<keyword evidence="2" id="KW-0732">Signal</keyword>
<evidence type="ECO:0000256" key="2">
    <source>
        <dbReference type="SAM" id="SignalP"/>
    </source>
</evidence>
<dbReference type="EMBL" id="JAAOIW010000007">
    <property type="protein sequence ID" value="NHN32087.1"/>
    <property type="molecule type" value="Genomic_DNA"/>
</dbReference>
<feature type="signal peptide" evidence="2">
    <location>
        <begin position="1"/>
        <end position="23"/>
    </location>
</feature>
<protein>
    <submittedName>
        <fullName evidence="3">DUF4956 domain-containing protein</fullName>
    </submittedName>
</protein>
<evidence type="ECO:0000256" key="1">
    <source>
        <dbReference type="SAM" id="Phobius"/>
    </source>
</evidence>
<dbReference type="Pfam" id="PF16316">
    <property type="entry name" value="DUF4956"/>
    <property type="match status" value="1"/>
</dbReference>
<feature type="chain" id="PRO_5045578451" evidence="2">
    <location>
        <begin position="24"/>
        <end position="255"/>
    </location>
</feature>
<keyword evidence="1" id="KW-1133">Transmembrane helix</keyword>
<accession>A0ABX0J7H1</accession>
<proteinExistence type="predicted"/>
<organism evidence="3 4">
    <name type="scientific">Paenibacillus agricola</name>
    <dbReference type="NCBI Taxonomy" id="2716264"/>
    <lineage>
        <taxon>Bacteria</taxon>
        <taxon>Bacillati</taxon>
        <taxon>Bacillota</taxon>
        <taxon>Bacilli</taxon>
        <taxon>Bacillales</taxon>
        <taxon>Paenibacillaceae</taxon>
        <taxon>Paenibacillus</taxon>
    </lineage>
</organism>
<comment type="caution">
    <text evidence="3">The sequence shown here is derived from an EMBL/GenBank/DDBJ whole genome shotgun (WGS) entry which is preliminary data.</text>
</comment>
<name>A0ABX0J7H1_9BACL</name>
<dbReference type="Proteomes" id="UP001165962">
    <property type="component" value="Unassembled WGS sequence"/>
</dbReference>
<keyword evidence="1" id="KW-0812">Transmembrane</keyword>
<evidence type="ECO:0000313" key="4">
    <source>
        <dbReference type="Proteomes" id="UP001165962"/>
    </source>
</evidence>
<feature type="transmembrane region" description="Helical" evidence="1">
    <location>
        <begin position="135"/>
        <end position="168"/>
    </location>
</feature>
<reference evidence="3" key="1">
    <citation type="submission" date="2020-03" db="EMBL/GenBank/DDBJ databases">
        <title>Draft sequencing of Paenibacilllus sp. S3N08.</title>
        <authorList>
            <person name="Kim D.-U."/>
        </authorList>
    </citation>
    <scope>NUCLEOTIDE SEQUENCE</scope>
    <source>
        <strain evidence="3">S3N08</strain>
    </source>
</reference>
<keyword evidence="1" id="KW-0472">Membrane</keyword>
<feature type="transmembrane region" description="Helical" evidence="1">
    <location>
        <begin position="85"/>
        <end position="115"/>
    </location>
</feature>
<keyword evidence="4" id="KW-1185">Reference proteome</keyword>
<feature type="transmembrane region" description="Helical" evidence="1">
    <location>
        <begin position="55"/>
        <end position="73"/>
    </location>
</feature>
<dbReference type="RefSeq" id="WP_166152371.1">
    <property type="nucleotide sequence ID" value="NZ_JAAOIW010000007.1"/>
</dbReference>
<gene>
    <name evidence="3" type="ORF">G9U52_19805</name>
</gene>